<name>A0ABN0NC59_9NEIS</name>
<dbReference type="PROSITE" id="PS51186">
    <property type="entry name" value="GNAT"/>
    <property type="match status" value="1"/>
</dbReference>
<dbReference type="InterPro" id="IPR051908">
    <property type="entry name" value="Ribosomal_N-acetyltransferase"/>
</dbReference>
<comment type="caution">
    <text evidence="2">The sequence shown here is derived from an EMBL/GenBank/DDBJ whole genome shotgun (WGS) entry which is preliminary data.</text>
</comment>
<dbReference type="EMBL" id="AVPH01000031">
    <property type="protein sequence ID" value="ERE19469.1"/>
    <property type="molecule type" value="Genomic_DNA"/>
</dbReference>
<reference evidence="2 3" key="1">
    <citation type="journal article" date="2013" name="Genome Announc.">
        <title>Genome Sequence of the Pigment-Producing Bacterium Pseudogulbenkiania ferrooxidans, Isolated from Loktak Lake.</title>
        <authorList>
            <person name="Puranik S."/>
            <person name="Talkal R."/>
            <person name="Qureshi A."/>
            <person name="Khardenavis A."/>
            <person name="Kapley A."/>
            <person name="Purohit H.J."/>
        </authorList>
    </citation>
    <scope>NUCLEOTIDE SEQUENCE [LARGE SCALE GENOMIC DNA]</scope>
    <source>
        <strain evidence="2 3">EGD-HP2</strain>
    </source>
</reference>
<evidence type="ECO:0000313" key="3">
    <source>
        <dbReference type="Proteomes" id="UP000016426"/>
    </source>
</evidence>
<keyword evidence="3" id="KW-1185">Reference proteome</keyword>
<dbReference type="Pfam" id="PF13302">
    <property type="entry name" value="Acetyltransf_3"/>
    <property type="match status" value="1"/>
</dbReference>
<evidence type="ECO:0000313" key="2">
    <source>
        <dbReference type="EMBL" id="ERE19469.1"/>
    </source>
</evidence>
<dbReference type="InterPro" id="IPR000182">
    <property type="entry name" value="GNAT_dom"/>
</dbReference>
<dbReference type="InterPro" id="IPR016181">
    <property type="entry name" value="Acyl_CoA_acyltransferase"/>
</dbReference>
<dbReference type="PANTHER" id="PTHR43441:SF10">
    <property type="entry name" value="ACETYLTRANSFERASE"/>
    <property type="match status" value="1"/>
</dbReference>
<evidence type="ECO:0000259" key="1">
    <source>
        <dbReference type="PROSITE" id="PS51186"/>
    </source>
</evidence>
<dbReference type="Proteomes" id="UP000016426">
    <property type="component" value="Unassembled WGS sequence"/>
</dbReference>
<accession>A0ABN0NC59</accession>
<sequence>MAALPLPLNGAGLRLDQLVAADYPRYRALYVDPRVAGPCGLASGGEDALRTWIDAARSLPPSQGRAYALRHAGQERLAGMLRLTDWERQAGHLTLSYTLCPTLWGRGLMAGCLSPLLPWLFAGGLGEPIHRVQAWVLSGNQRSRQLLASLGFQHEGTLRGMLRLADGRHDICAYGLLAVDLPNSQPLCQSGQPGPAPCWGLHSKEMPA</sequence>
<dbReference type="RefSeq" id="WP_021475285.1">
    <property type="nucleotide sequence ID" value="NZ_AVPH01000031.1"/>
</dbReference>
<dbReference type="SUPFAM" id="SSF55729">
    <property type="entry name" value="Acyl-CoA N-acyltransferases (Nat)"/>
    <property type="match status" value="1"/>
</dbReference>
<dbReference type="Gene3D" id="3.40.630.30">
    <property type="match status" value="1"/>
</dbReference>
<proteinExistence type="predicted"/>
<organism evidence="2 3">
    <name type="scientific">Pseudogulbenkiania ferrooxidans EGD-HP2</name>
    <dbReference type="NCBI Taxonomy" id="1388764"/>
    <lineage>
        <taxon>Bacteria</taxon>
        <taxon>Pseudomonadati</taxon>
        <taxon>Pseudomonadota</taxon>
        <taxon>Betaproteobacteria</taxon>
        <taxon>Neisseriales</taxon>
        <taxon>Chromobacteriaceae</taxon>
        <taxon>Pseudogulbenkiania</taxon>
    </lineage>
</organism>
<gene>
    <name evidence="2" type="ORF">O166_20105</name>
</gene>
<feature type="domain" description="N-acetyltransferase" evidence="1">
    <location>
        <begin position="13"/>
        <end position="188"/>
    </location>
</feature>
<dbReference type="PANTHER" id="PTHR43441">
    <property type="entry name" value="RIBOSOMAL-PROTEIN-SERINE ACETYLTRANSFERASE"/>
    <property type="match status" value="1"/>
</dbReference>
<protein>
    <recommendedName>
        <fullName evidence="1">N-acetyltransferase domain-containing protein</fullName>
    </recommendedName>
</protein>